<dbReference type="PANTHER" id="PTHR12143">
    <property type="entry name" value="PEPTIDE N-GLYCANASE PNGASE -RELATED"/>
    <property type="match status" value="1"/>
</dbReference>
<dbReference type="SUPFAM" id="SSF48208">
    <property type="entry name" value="Six-hairpin glycosidases"/>
    <property type="match status" value="1"/>
</dbReference>
<proteinExistence type="predicted"/>
<dbReference type="InterPro" id="IPR008928">
    <property type="entry name" value="6-hairpin_glycosidase_sf"/>
</dbReference>
<dbReference type="AlphaFoldDB" id="A0A381WVG4"/>
<dbReference type="InterPro" id="IPR041371">
    <property type="entry name" value="GH92_N"/>
</dbReference>
<feature type="region of interest" description="Disordered" evidence="1">
    <location>
        <begin position="100"/>
        <end position="119"/>
    </location>
</feature>
<dbReference type="InterPro" id="IPR050883">
    <property type="entry name" value="PNGase"/>
</dbReference>
<feature type="domain" description="Glycosyl hydrolase family 92" evidence="2">
    <location>
        <begin position="262"/>
        <end position="367"/>
    </location>
</feature>
<organism evidence="4">
    <name type="scientific">marine metagenome</name>
    <dbReference type="NCBI Taxonomy" id="408172"/>
    <lineage>
        <taxon>unclassified sequences</taxon>
        <taxon>metagenomes</taxon>
        <taxon>ecological metagenomes</taxon>
    </lineage>
</organism>
<name>A0A381WVG4_9ZZZZ</name>
<dbReference type="Gene3D" id="2.70.98.10">
    <property type="match status" value="1"/>
</dbReference>
<dbReference type="GO" id="GO:0006516">
    <property type="term" value="P:glycoprotein catabolic process"/>
    <property type="evidence" value="ECO:0007669"/>
    <property type="project" value="TreeGrafter"/>
</dbReference>
<dbReference type="Gene3D" id="3.30.2080.10">
    <property type="entry name" value="GH92 mannosidase domain"/>
    <property type="match status" value="1"/>
</dbReference>
<dbReference type="EMBL" id="UINC01012856">
    <property type="protein sequence ID" value="SVA55897.1"/>
    <property type="molecule type" value="Genomic_DNA"/>
</dbReference>
<feature type="domain" description="Glycosyl hydrolase family 92 N-terminal" evidence="3">
    <location>
        <begin position="22"/>
        <end position="256"/>
    </location>
</feature>
<evidence type="ECO:0008006" key="5">
    <source>
        <dbReference type="Google" id="ProtNLM"/>
    </source>
</evidence>
<dbReference type="Gene3D" id="1.20.1050.60">
    <property type="entry name" value="alpha-1,2-mannosidase"/>
    <property type="match status" value="1"/>
</dbReference>
<dbReference type="GO" id="GO:0000224">
    <property type="term" value="F:peptide-N4-(N-acetyl-beta-glucosaminyl)asparagine amidase activity"/>
    <property type="evidence" value="ECO:0007669"/>
    <property type="project" value="TreeGrafter"/>
</dbReference>
<dbReference type="GO" id="GO:0030246">
    <property type="term" value="F:carbohydrate binding"/>
    <property type="evidence" value="ECO:0007669"/>
    <property type="project" value="InterPro"/>
</dbReference>
<dbReference type="Pfam" id="PF07971">
    <property type="entry name" value="Glyco_hydro_92"/>
    <property type="match status" value="1"/>
</dbReference>
<dbReference type="PANTHER" id="PTHR12143:SF39">
    <property type="entry name" value="SECRETED PROTEIN"/>
    <property type="match status" value="1"/>
</dbReference>
<dbReference type="InterPro" id="IPR012939">
    <property type="entry name" value="Glyco_hydro_92"/>
</dbReference>
<dbReference type="GO" id="GO:0005975">
    <property type="term" value="P:carbohydrate metabolic process"/>
    <property type="evidence" value="ECO:0007669"/>
    <property type="project" value="InterPro"/>
</dbReference>
<evidence type="ECO:0000259" key="3">
    <source>
        <dbReference type="Pfam" id="PF17678"/>
    </source>
</evidence>
<evidence type="ECO:0000313" key="4">
    <source>
        <dbReference type="EMBL" id="SVA55897.1"/>
    </source>
</evidence>
<evidence type="ECO:0000259" key="2">
    <source>
        <dbReference type="Pfam" id="PF07971"/>
    </source>
</evidence>
<dbReference type="Pfam" id="PF17678">
    <property type="entry name" value="Glyco_hydro_92N"/>
    <property type="match status" value="1"/>
</dbReference>
<accession>A0A381WVG4</accession>
<evidence type="ECO:0000256" key="1">
    <source>
        <dbReference type="SAM" id="MobiDB-lite"/>
    </source>
</evidence>
<dbReference type="GO" id="GO:0005829">
    <property type="term" value="C:cytosol"/>
    <property type="evidence" value="ECO:0007669"/>
    <property type="project" value="TreeGrafter"/>
</dbReference>
<sequence>MIVSLLLLFGCSQKNQLNLTDFVDPFIGTGGTGHTFPGATLPFGMVQLSPDTRQNGWDNCSGYHSLNSTILGFSHTHLSGTGAIDYGDILVTPMSGTLLTEPGEETNPETGYRSRFSHSSEEAKPGYYRVTLEDDMIEAEMTVTERAGFHRYTFTKEGLSHILIDLKHGLGDRTTESWVEINGKREIVGMRRSTGWAKNQVIYFVAQFSESFESAGILENGTVLQDSQKSQGTDLKTFASFKFSPRSQLLVKVAISAVDVEGARKNLEKELPGWNFDKVRQSAKKRWEKMLSVISVKGGTESEKTNFYTALYHSLIAPNVFNDVDGRYRGADLDIHQLPPNRSMYTVFSLWDTFRAAHPLFVLLYPD</sequence>
<protein>
    <recommendedName>
        <fullName evidence="5">Glycosyl hydrolase family 92 N-terminal domain-containing protein</fullName>
    </recommendedName>
</protein>
<dbReference type="InterPro" id="IPR014718">
    <property type="entry name" value="GH-type_carb-bd"/>
</dbReference>
<feature type="non-terminal residue" evidence="4">
    <location>
        <position position="367"/>
    </location>
</feature>
<reference evidence="4" key="1">
    <citation type="submission" date="2018-05" db="EMBL/GenBank/DDBJ databases">
        <authorList>
            <person name="Lanie J.A."/>
            <person name="Ng W.-L."/>
            <person name="Kazmierczak K.M."/>
            <person name="Andrzejewski T.M."/>
            <person name="Davidsen T.M."/>
            <person name="Wayne K.J."/>
            <person name="Tettelin H."/>
            <person name="Glass J.I."/>
            <person name="Rusch D."/>
            <person name="Podicherti R."/>
            <person name="Tsui H.-C.T."/>
            <person name="Winkler M.E."/>
        </authorList>
    </citation>
    <scope>NUCLEOTIDE SEQUENCE</scope>
</reference>
<dbReference type="InterPro" id="IPR005887">
    <property type="entry name" value="GH92_a_mannosidase_put"/>
</dbReference>
<dbReference type="NCBIfam" id="TIGR01180">
    <property type="entry name" value="aman2_put"/>
    <property type="match status" value="1"/>
</dbReference>
<gene>
    <name evidence="4" type="ORF">METZ01_LOCUS108751</name>
</gene>